<dbReference type="STRING" id="1778262.MHIR_DE00365"/>
<dbReference type="Proteomes" id="UP000095322">
    <property type="component" value="Chromosome I"/>
</dbReference>
<evidence type="ECO:0000313" key="2">
    <source>
        <dbReference type="Proteomes" id="UP000095322"/>
    </source>
</evidence>
<dbReference type="AlphaFoldDB" id="A0A143WSA9"/>
<reference evidence="2" key="1">
    <citation type="submission" date="2016-01" db="EMBL/GenBank/DDBJ databases">
        <authorList>
            <person name="Husnik F."/>
        </authorList>
    </citation>
    <scope>NUCLEOTIDE SEQUENCE [LARGE SCALE GENOMIC DNA]</scope>
</reference>
<organism evidence="1 2">
    <name type="scientific">Candidatus Doolittlea endobia</name>
    <dbReference type="NCBI Taxonomy" id="1778262"/>
    <lineage>
        <taxon>Bacteria</taxon>
        <taxon>Pseudomonadati</taxon>
        <taxon>Pseudomonadota</taxon>
        <taxon>Gammaproteobacteria</taxon>
        <taxon>Enterobacterales</taxon>
        <taxon>Enterobacteriaceae</taxon>
        <taxon>Candidatus Doolittlea</taxon>
    </lineage>
</organism>
<protein>
    <submittedName>
        <fullName evidence="1">Uncharacterized protein</fullName>
    </submittedName>
</protein>
<proteinExistence type="predicted"/>
<sequence>MILYRVIGLRGQSDRCLAAQYKQQIFLHERIELILFKTFIAKVSKQAE</sequence>
<name>A0A143WSA9_9ENTR</name>
<evidence type="ECO:0000313" key="1">
    <source>
        <dbReference type="EMBL" id="CUX96654.1"/>
    </source>
</evidence>
<dbReference type="EMBL" id="LN999833">
    <property type="protein sequence ID" value="CUX96654.1"/>
    <property type="molecule type" value="Genomic_DNA"/>
</dbReference>
<accession>A0A143WSA9</accession>
<keyword evidence="2" id="KW-1185">Reference proteome</keyword>
<dbReference type="KEGG" id="den:MHIR_DE00365"/>
<gene>
    <name evidence="1" type="ORF">MHIR_DE00365</name>
</gene>